<comment type="caution">
    <text evidence="1">The sequence shown here is derived from an EMBL/GenBank/DDBJ whole genome shotgun (WGS) entry which is preliminary data.</text>
</comment>
<keyword evidence="2" id="KW-1185">Reference proteome</keyword>
<accession>A0A8K0TD17</accession>
<gene>
    <name evidence="1" type="ORF">B0T11DRAFT_284981</name>
</gene>
<reference evidence="1" key="1">
    <citation type="journal article" date="2021" name="Nat. Commun.">
        <title>Genetic determinants of endophytism in the Arabidopsis root mycobiome.</title>
        <authorList>
            <person name="Mesny F."/>
            <person name="Miyauchi S."/>
            <person name="Thiergart T."/>
            <person name="Pickel B."/>
            <person name="Atanasova L."/>
            <person name="Karlsson M."/>
            <person name="Huettel B."/>
            <person name="Barry K.W."/>
            <person name="Haridas S."/>
            <person name="Chen C."/>
            <person name="Bauer D."/>
            <person name="Andreopoulos W."/>
            <person name="Pangilinan J."/>
            <person name="LaButti K."/>
            <person name="Riley R."/>
            <person name="Lipzen A."/>
            <person name="Clum A."/>
            <person name="Drula E."/>
            <person name="Henrissat B."/>
            <person name="Kohler A."/>
            <person name="Grigoriev I.V."/>
            <person name="Martin F.M."/>
            <person name="Hacquard S."/>
        </authorList>
    </citation>
    <scope>NUCLEOTIDE SEQUENCE</scope>
    <source>
        <strain evidence="1">MPI-CAGE-AT-0016</strain>
    </source>
</reference>
<name>A0A8K0TD17_9PEZI</name>
<dbReference type="EMBL" id="JAGPXD010000004">
    <property type="protein sequence ID" value="KAH7358689.1"/>
    <property type="molecule type" value="Genomic_DNA"/>
</dbReference>
<protein>
    <submittedName>
        <fullName evidence="1">Uncharacterized protein</fullName>
    </submittedName>
</protein>
<proteinExistence type="predicted"/>
<organism evidence="1 2">
    <name type="scientific">Plectosphaerella cucumerina</name>
    <dbReference type="NCBI Taxonomy" id="40658"/>
    <lineage>
        <taxon>Eukaryota</taxon>
        <taxon>Fungi</taxon>
        <taxon>Dikarya</taxon>
        <taxon>Ascomycota</taxon>
        <taxon>Pezizomycotina</taxon>
        <taxon>Sordariomycetes</taxon>
        <taxon>Hypocreomycetidae</taxon>
        <taxon>Glomerellales</taxon>
        <taxon>Plectosphaerellaceae</taxon>
        <taxon>Plectosphaerella</taxon>
    </lineage>
</organism>
<evidence type="ECO:0000313" key="2">
    <source>
        <dbReference type="Proteomes" id="UP000813385"/>
    </source>
</evidence>
<evidence type="ECO:0000313" key="1">
    <source>
        <dbReference type="EMBL" id="KAH7358689.1"/>
    </source>
</evidence>
<dbReference type="OrthoDB" id="5330139at2759"/>
<sequence length="118" mass="13712">MRSRVSYSIWRCTFPRRLATPLQQKRSFSQAKARFVTINEKGIPASFETEIRVGYSHQASIYIEPKLGDLIRLAVTQQQTDPGNDLKKLPMVFHHASRHFSLRDVPHPRVEIDQDLPR</sequence>
<dbReference type="Proteomes" id="UP000813385">
    <property type="component" value="Unassembled WGS sequence"/>
</dbReference>
<dbReference type="AlphaFoldDB" id="A0A8K0TD17"/>